<evidence type="ECO:0000313" key="1">
    <source>
        <dbReference type="EMBL" id="KJF72451.1"/>
    </source>
</evidence>
<organism evidence="1 2">
    <name type="scientific">Agrobacterium arsenijevicii</name>
    <dbReference type="NCBI Taxonomy" id="1585697"/>
    <lineage>
        <taxon>Bacteria</taxon>
        <taxon>Pseudomonadati</taxon>
        <taxon>Pseudomonadota</taxon>
        <taxon>Alphaproteobacteria</taxon>
        <taxon>Hyphomicrobiales</taxon>
        <taxon>Rhizobiaceae</taxon>
        <taxon>Rhizobium/Agrobacterium group</taxon>
        <taxon>Agrobacterium</taxon>
    </lineage>
</organism>
<reference evidence="1 2" key="1">
    <citation type="submission" date="2014-12" db="EMBL/GenBank/DDBJ databases">
        <authorList>
            <person name="Kuzmanovic N."/>
            <person name="Pulawska J."/>
            <person name="Obradovic A."/>
        </authorList>
    </citation>
    <scope>NUCLEOTIDE SEQUENCE [LARGE SCALE GENOMIC DNA]</scope>
    <source>
        <strain evidence="1 2">KFB 330</strain>
    </source>
</reference>
<dbReference type="Proteomes" id="UP000032564">
    <property type="component" value="Unassembled WGS sequence"/>
</dbReference>
<name>A0ABR5D5V5_9HYPH</name>
<proteinExistence type="predicted"/>
<dbReference type="EMBL" id="JWIT01000009">
    <property type="protein sequence ID" value="KJF72451.1"/>
    <property type="molecule type" value="Genomic_DNA"/>
</dbReference>
<evidence type="ECO:0000313" key="2">
    <source>
        <dbReference type="Proteomes" id="UP000032564"/>
    </source>
</evidence>
<dbReference type="RefSeq" id="WP_045020059.1">
    <property type="nucleotide sequence ID" value="NZ_CP166105.1"/>
</dbReference>
<keyword evidence="2" id="KW-1185">Reference proteome</keyword>
<gene>
    <name evidence="1" type="ORF">RP75_15045</name>
</gene>
<protein>
    <submittedName>
        <fullName evidence="1">Uncharacterized protein</fullName>
    </submittedName>
</protein>
<accession>A0ABR5D5V5</accession>
<sequence>MIFSDDMELAVALYMADNALPRQTAIKKLLQAGLEGSGHLTGGAGRPREIVDGQPSADYVQYGTYLDGDT</sequence>
<comment type="caution">
    <text evidence="1">The sequence shown here is derived from an EMBL/GenBank/DDBJ whole genome shotgun (WGS) entry which is preliminary data.</text>
</comment>